<dbReference type="STRING" id="195883.A0A482X4S5"/>
<name>A0A482X4S5_LAOST</name>
<dbReference type="Pfam" id="PF06244">
    <property type="entry name" value="Ccdc124"/>
    <property type="match status" value="1"/>
</dbReference>
<dbReference type="FunCoup" id="A0A482X4S5">
    <property type="interactions" value="756"/>
</dbReference>
<dbReference type="GO" id="GO:0005634">
    <property type="term" value="C:nucleus"/>
    <property type="evidence" value="ECO:0007669"/>
    <property type="project" value="TreeGrafter"/>
</dbReference>
<dbReference type="InterPro" id="IPR010422">
    <property type="entry name" value="Ccdc124/Oxs1"/>
</dbReference>
<dbReference type="GO" id="GO:0003713">
    <property type="term" value="F:transcription coactivator activity"/>
    <property type="evidence" value="ECO:0007669"/>
    <property type="project" value="TreeGrafter"/>
</dbReference>
<evidence type="ECO:0000256" key="1">
    <source>
        <dbReference type="ARBA" id="ARBA00004214"/>
    </source>
</evidence>
<comment type="subcellular location">
    <subcellularLocation>
        <location evidence="1">Midbody</location>
    </subcellularLocation>
</comment>
<comment type="caution">
    <text evidence="6">The sequence shown here is derived from an EMBL/GenBank/DDBJ whole genome shotgun (WGS) entry which is preliminary data.</text>
</comment>
<protein>
    <recommendedName>
        <fullName evidence="5">Coiled-coil domain-containing protein</fullName>
    </recommendedName>
</protein>
<dbReference type="PANTHER" id="PTHR21680:SF0">
    <property type="entry name" value="COILED-COIL DOMAIN-CONTAINING PROTEIN 124"/>
    <property type="match status" value="1"/>
</dbReference>
<sequence>MNYRCDCMLYNQSTPDEERFNYCIDSTRSTIVKNQHRLVDSRYESVQLCAGRARKAAAKEEETIKKQKAIEDEYWKDDDKSLAKKQQKKEEQEKKKQELLAKKALNKQLAEEELKSIQVGGKQSAAKVTRAQIVTETEKRNQVAMKAKPQVETHLNKPLEENINRLTFEGEEARTVTEAISILSTKDAEVDLHPERRAKAAYNAFYDANITRIKLDNPTMRMSQWKQLLWKEWLKSPENPTNQRN</sequence>
<dbReference type="Proteomes" id="UP000291343">
    <property type="component" value="Unassembled WGS sequence"/>
</dbReference>
<dbReference type="AlphaFoldDB" id="A0A482X4S5"/>
<reference evidence="6 7" key="1">
    <citation type="journal article" date="2017" name="Gigascience">
        <title>Genome sequence of the small brown planthopper, Laodelphax striatellus.</title>
        <authorList>
            <person name="Zhu J."/>
            <person name="Jiang F."/>
            <person name="Wang X."/>
            <person name="Yang P."/>
            <person name="Bao Y."/>
            <person name="Zhao W."/>
            <person name="Wang W."/>
            <person name="Lu H."/>
            <person name="Wang Q."/>
            <person name="Cui N."/>
            <person name="Li J."/>
            <person name="Chen X."/>
            <person name="Luo L."/>
            <person name="Yu J."/>
            <person name="Kang L."/>
            <person name="Cui F."/>
        </authorList>
    </citation>
    <scope>NUCLEOTIDE SEQUENCE [LARGE SCALE GENOMIC DNA]</scope>
    <source>
        <strain evidence="6">Lst14</strain>
    </source>
</reference>
<organism evidence="6 7">
    <name type="scientific">Laodelphax striatellus</name>
    <name type="common">Small brown planthopper</name>
    <name type="synonym">Delphax striatella</name>
    <dbReference type="NCBI Taxonomy" id="195883"/>
    <lineage>
        <taxon>Eukaryota</taxon>
        <taxon>Metazoa</taxon>
        <taxon>Ecdysozoa</taxon>
        <taxon>Arthropoda</taxon>
        <taxon>Hexapoda</taxon>
        <taxon>Insecta</taxon>
        <taxon>Pterygota</taxon>
        <taxon>Neoptera</taxon>
        <taxon>Paraneoptera</taxon>
        <taxon>Hemiptera</taxon>
        <taxon>Auchenorrhyncha</taxon>
        <taxon>Fulgoroidea</taxon>
        <taxon>Delphacidae</taxon>
        <taxon>Criomorphinae</taxon>
        <taxon>Laodelphax</taxon>
    </lineage>
</organism>
<keyword evidence="7" id="KW-1185">Reference proteome</keyword>
<evidence type="ECO:0000313" key="6">
    <source>
        <dbReference type="EMBL" id="RZF40606.1"/>
    </source>
</evidence>
<dbReference type="InterPro" id="IPR054414">
    <property type="entry name" value="Ccdc124/Oxs1_C"/>
</dbReference>
<accession>A0A482X4S5</accession>
<evidence type="ECO:0000313" key="7">
    <source>
        <dbReference type="Proteomes" id="UP000291343"/>
    </source>
</evidence>
<gene>
    <name evidence="6" type="ORF">LSTR_LSTR007489</name>
</gene>
<evidence type="ECO:0000256" key="2">
    <source>
        <dbReference type="ARBA" id="ARBA00008296"/>
    </source>
</evidence>
<dbReference type="OrthoDB" id="76412at2759"/>
<dbReference type="GO" id="GO:0006366">
    <property type="term" value="P:transcription by RNA polymerase II"/>
    <property type="evidence" value="ECO:0007669"/>
    <property type="project" value="TreeGrafter"/>
</dbReference>
<dbReference type="PANTHER" id="PTHR21680">
    <property type="entry name" value="COILED-COIL DOMAIN-CONTAINING PROTEIN 124"/>
    <property type="match status" value="1"/>
</dbReference>
<comment type="similarity">
    <text evidence="2">Belongs to the CCDC124 family.</text>
</comment>
<dbReference type="InParanoid" id="A0A482X4S5"/>
<dbReference type="GO" id="GO:0030496">
    <property type="term" value="C:midbody"/>
    <property type="evidence" value="ECO:0007669"/>
    <property type="project" value="UniProtKB-SubCell"/>
</dbReference>
<evidence type="ECO:0000256" key="4">
    <source>
        <dbReference type="SAM" id="Coils"/>
    </source>
</evidence>
<dbReference type="SMR" id="A0A482X4S5"/>
<keyword evidence="3 4" id="KW-0175">Coiled coil</keyword>
<feature type="coiled-coil region" evidence="4">
    <location>
        <begin position="82"/>
        <end position="115"/>
    </location>
</feature>
<evidence type="ECO:0000256" key="3">
    <source>
        <dbReference type="ARBA" id="ARBA00023054"/>
    </source>
</evidence>
<dbReference type="EMBL" id="QKKF02018119">
    <property type="protein sequence ID" value="RZF40606.1"/>
    <property type="molecule type" value="Genomic_DNA"/>
</dbReference>
<proteinExistence type="inferred from homology"/>
<feature type="domain" description="Coiled-coil" evidence="5">
    <location>
        <begin position="162"/>
        <end position="243"/>
    </location>
</feature>
<evidence type="ECO:0000259" key="5">
    <source>
        <dbReference type="Pfam" id="PF06244"/>
    </source>
</evidence>